<evidence type="ECO:0000313" key="11">
    <source>
        <dbReference type="Proteomes" id="UP001461498"/>
    </source>
</evidence>
<dbReference type="SUPFAM" id="SSF48371">
    <property type="entry name" value="ARM repeat"/>
    <property type="match status" value="1"/>
</dbReference>
<sequence length="890" mass="101383">MLPKRLMGVFESGFDAEQSPSLKLTGQWKDLILDRNVMNLFFDIYWKIRDNPQLAHHALSCLSQLASLNGPTLSVKEQRTAYFTNYIESFLKLITSIEVLDREALGISNIIRNLVTYFPPRLMVSLQQELVKHFLDQITRLTCFFAEGAAHEVYLQVDDYLFMEAFENLLKVWITLLSEAQLFSEEYCKQASAQIFNTYLKSHLSPPDGNRGTNEEASDEIDENEEDDRIRFREQLQAIGLLGRQVPSHAVPLLAKLIEDRTMKLYSHLERIHQTSSGISDSYILGNIFEDIHWLILIAGHVIVMETEGETSLVPSEIMQYSIQQNASIELSLKVLASVTDSLDVPRDIESADHVVRLVASILRLCEVERKAIDAKLRHFLSPEVGGNILWFLRVWSLSYLLPNETYYSEMSMALVSAFGLHSEGAMWTVNYLLMKVEYNLRTFSSEPAITEGSVQLLVSLVDLRDKSSFVLQSEGFWRLVSLHQSVDIRQFPPFAKRGLVKSFILGGGGIDDAIKREEYWLRVIKPMQDKFLSIINEDSFKANHQNELVKADIADLVEAFIGVAQGAQVVTVHSIFNHITFLLNECPNLSALYCNYQLIIELILQFFCDVARHMLCYLTSNESRIFYDACLNTIQMYARCNLGRRTVEPTAEEDSFNDIHLLMELFTGLLSKDFIDLSPVENSNGRNSAVTAADVCLFGLNILMPLMTIDLLKFPTLCLQYYKMITFVCELYPEKIVTQNEDLIKSILNSVQLGLQSFGQDVNSLCCDFIQALGSHIFNAGISKSFTYLAPFVKILMDMILCRQVNSDVLASTGVAMFVLICCYQEEYQICVQDWINSQTNPEIAQRLADSFNRLTSNLVLTTDRQHKARFKEVFEKFVVEVQGYLLVK</sequence>
<keyword evidence="11" id="KW-1185">Reference proteome</keyword>
<evidence type="ECO:0000256" key="8">
    <source>
        <dbReference type="ARBA" id="ARBA00040444"/>
    </source>
</evidence>
<dbReference type="InterPro" id="IPR011989">
    <property type="entry name" value="ARM-like"/>
</dbReference>
<name>A0AAW1CPD4_9HEMI</name>
<keyword evidence="5" id="KW-0963">Cytoplasm</keyword>
<keyword evidence="7" id="KW-0539">Nucleus</keyword>
<reference evidence="10 11" key="1">
    <citation type="submission" date="2022-12" db="EMBL/GenBank/DDBJ databases">
        <title>Chromosome-level genome assembly of true bugs.</title>
        <authorList>
            <person name="Ma L."/>
            <person name="Li H."/>
        </authorList>
    </citation>
    <scope>NUCLEOTIDE SEQUENCE [LARGE SCALE GENOMIC DNA]</scope>
    <source>
        <strain evidence="10">Lab_2022b</strain>
    </source>
</reference>
<evidence type="ECO:0000256" key="6">
    <source>
        <dbReference type="ARBA" id="ARBA00022927"/>
    </source>
</evidence>
<keyword evidence="6" id="KW-0653">Protein transport</keyword>
<dbReference type="GO" id="GO:0005643">
    <property type="term" value="C:nuclear pore"/>
    <property type="evidence" value="ECO:0007669"/>
    <property type="project" value="TreeGrafter"/>
</dbReference>
<dbReference type="GO" id="GO:0006611">
    <property type="term" value="P:protein export from nucleus"/>
    <property type="evidence" value="ECO:0007669"/>
    <property type="project" value="TreeGrafter"/>
</dbReference>
<evidence type="ECO:0000256" key="9">
    <source>
        <dbReference type="SAM" id="MobiDB-lite"/>
    </source>
</evidence>
<gene>
    <name evidence="10" type="ORF">O3M35_003018</name>
</gene>
<dbReference type="PANTHER" id="PTHR12596">
    <property type="entry name" value="EXPORTIN 4,7-RELATED"/>
    <property type="match status" value="1"/>
</dbReference>
<dbReference type="GO" id="GO:0005737">
    <property type="term" value="C:cytoplasm"/>
    <property type="evidence" value="ECO:0007669"/>
    <property type="project" value="UniProtKB-SubCell"/>
</dbReference>
<comment type="caution">
    <text evidence="10">The sequence shown here is derived from an EMBL/GenBank/DDBJ whole genome shotgun (WGS) entry which is preliminary data.</text>
</comment>
<feature type="compositionally biased region" description="Acidic residues" evidence="9">
    <location>
        <begin position="216"/>
        <end position="226"/>
    </location>
</feature>
<accession>A0AAW1CPD4</accession>
<dbReference type="Proteomes" id="UP001461498">
    <property type="component" value="Unassembled WGS sequence"/>
</dbReference>
<dbReference type="InterPro" id="IPR016024">
    <property type="entry name" value="ARM-type_fold"/>
</dbReference>
<protein>
    <recommendedName>
        <fullName evidence="8">Exportin-4</fullName>
    </recommendedName>
</protein>
<proteinExistence type="inferred from homology"/>
<comment type="similarity">
    <text evidence="3">Belongs to the exportin family.</text>
</comment>
<evidence type="ECO:0000256" key="1">
    <source>
        <dbReference type="ARBA" id="ARBA00004123"/>
    </source>
</evidence>
<dbReference type="Gene3D" id="1.25.10.10">
    <property type="entry name" value="Leucine-rich Repeat Variant"/>
    <property type="match status" value="1"/>
</dbReference>
<dbReference type="InterPro" id="IPR044189">
    <property type="entry name" value="XPO4/7-like"/>
</dbReference>
<evidence type="ECO:0000256" key="2">
    <source>
        <dbReference type="ARBA" id="ARBA00004496"/>
    </source>
</evidence>
<evidence type="ECO:0000256" key="7">
    <source>
        <dbReference type="ARBA" id="ARBA00023242"/>
    </source>
</evidence>
<dbReference type="EMBL" id="JAPXFL010000012">
    <property type="protein sequence ID" value="KAK9498372.1"/>
    <property type="molecule type" value="Genomic_DNA"/>
</dbReference>
<organism evidence="10 11">
    <name type="scientific">Rhynocoris fuscipes</name>
    <dbReference type="NCBI Taxonomy" id="488301"/>
    <lineage>
        <taxon>Eukaryota</taxon>
        <taxon>Metazoa</taxon>
        <taxon>Ecdysozoa</taxon>
        <taxon>Arthropoda</taxon>
        <taxon>Hexapoda</taxon>
        <taxon>Insecta</taxon>
        <taxon>Pterygota</taxon>
        <taxon>Neoptera</taxon>
        <taxon>Paraneoptera</taxon>
        <taxon>Hemiptera</taxon>
        <taxon>Heteroptera</taxon>
        <taxon>Panheteroptera</taxon>
        <taxon>Cimicomorpha</taxon>
        <taxon>Reduviidae</taxon>
        <taxon>Harpactorinae</taxon>
        <taxon>Harpactorini</taxon>
        <taxon>Rhynocoris</taxon>
    </lineage>
</organism>
<comment type="subcellular location">
    <subcellularLocation>
        <location evidence="2">Cytoplasm</location>
    </subcellularLocation>
    <subcellularLocation>
        <location evidence="1">Nucleus</location>
    </subcellularLocation>
</comment>
<evidence type="ECO:0000313" key="10">
    <source>
        <dbReference type="EMBL" id="KAK9498372.1"/>
    </source>
</evidence>
<feature type="region of interest" description="Disordered" evidence="9">
    <location>
        <begin position="206"/>
        <end position="226"/>
    </location>
</feature>
<evidence type="ECO:0000256" key="4">
    <source>
        <dbReference type="ARBA" id="ARBA00022448"/>
    </source>
</evidence>
<dbReference type="AlphaFoldDB" id="A0AAW1CPD4"/>
<keyword evidence="4" id="KW-0813">Transport</keyword>
<evidence type="ECO:0000256" key="5">
    <source>
        <dbReference type="ARBA" id="ARBA00022490"/>
    </source>
</evidence>
<evidence type="ECO:0000256" key="3">
    <source>
        <dbReference type="ARBA" id="ARBA00009466"/>
    </source>
</evidence>
<dbReference type="GO" id="GO:0005049">
    <property type="term" value="F:nuclear export signal receptor activity"/>
    <property type="evidence" value="ECO:0007669"/>
    <property type="project" value="InterPro"/>
</dbReference>
<dbReference type="PANTHER" id="PTHR12596:SF1">
    <property type="entry name" value="EXPORTIN-4"/>
    <property type="match status" value="1"/>
</dbReference>